<gene>
    <name evidence="1" type="ORF">QP451_06060</name>
</gene>
<accession>A0AAW6Y2K5</accession>
<reference evidence="1" key="1">
    <citation type="submission" date="2023-05" db="EMBL/GenBank/DDBJ databases">
        <title>Cataloging the Phylogenetic Diversity of Human Bladder Bacteria.</title>
        <authorList>
            <person name="Du J."/>
        </authorList>
    </citation>
    <scope>NUCLEOTIDE SEQUENCE</scope>
    <source>
        <strain evidence="1">UMB1050</strain>
    </source>
</reference>
<dbReference type="Proteomes" id="UP001236303">
    <property type="component" value="Unassembled WGS sequence"/>
</dbReference>
<proteinExistence type="predicted"/>
<dbReference type="RefSeq" id="WP_285071005.1">
    <property type="nucleotide sequence ID" value="NZ_JASOPA010000004.1"/>
</dbReference>
<dbReference type="EMBL" id="JASOPA010000004">
    <property type="protein sequence ID" value="MDK7242600.1"/>
    <property type="molecule type" value="Genomic_DNA"/>
</dbReference>
<protein>
    <submittedName>
        <fullName evidence="1">Blp family class II bacteriocin</fullName>
    </submittedName>
</protein>
<dbReference type="AlphaFoldDB" id="A0AAW6Y2K5"/>
<organism evidence="1 2">
    <name type="scientific">Neisseria subflava</name>
    <dbReference type="NCBI Taxonomy" id="28449"/>
    <lineage>
        <taxon>Bacteria</taxon>
        <taxon>Pseudomonadati</taxon>
        <taxon>Pseudomonadota</taxon>
        <taxon>Betaproteobacteria</taxon>
        <taxon>Neisseriales</taxon>
        <taxon>Neisseriaceae</taxon>
        <taxon>Neisseria</taxon>
    </lineage>
</organism>
<name>A0AAW6Y2K5_NEISU</name>
<comment type="caution">
    <text evidence="1">The sequence shown here is derived from an EMBL/GenBank/DDBJ whole genome shotgun (WGS) entry which is preliminary data.</text>
</comment>
<evidence type="ECO:0000313" key="1">
    <source>
        <dbReference type="EMBL" id="MDK7242600.1"/>
    </source>
</evidence>
<evidence type="ECO:0000313" key="2">
    <source>
        <dbReference type="Proteomes" id="UP001236303"/>
    </source>
</evidence>
<sequence length="102" mass="10268">MKTLAILFSPHFSFWSANMQTLNMEDLQQVSGGFNFGRSAASGTGRWVGRGAGAFAGGFTGMALGAIAGPGGMTVGGAVGARVGGYLGGKLGSLVARRSFGY</sequence>